<name>A0A2U1V2N8_9PROT</name>
<dbReference type="AlphaFoldDB" id="A0A2U1V2N8"/>
<comment type="caution">
    <text evidence="4">The sequence shown here is derived from an EMBL/GenBank/DDBJ whole genome shotgun (WGS) entry which is preliminary data.</text>
</comment>
<protein>
    <recommendedName>
        <fullName evidence="3">Tyr recombinase domain-containing protein</fullName>
    </recommendedName>
</protein>
<dbReference type="Proteomes" id="UP000245048">
    <property type="component" value="Unassembled WGS sequence"/>
</dbReference>
<dbReference type="GO" id="GO:0015074">
    <property type="term" value="P:DNA integration"/>
    <property type="evidence" value="ECO:0007669"/>
    <property type="project" value="InterPro"/>
</dbReference>
<evidence type="ECO:0000256" key="2">
    <source>
        <dbReference type="SAM" id="MobiDB-lite"/>
    </source>
</evidence>
<gene>
    <name evidence="4" type="ORF">CR165_14725</name>
</gene>
<dbReference type="InterPro" id="IPR013762">
    <property type="entry name" value="Integrase-like_cat_sf"/>
</dbReference>
<dbReference type="Pfam" id="PF00589">
    <property type="entry name" value="Phage_integrase"/>
    <property type="match status" value="1"/>
</dbReference>
<evidence type="ECO:0000256" key="1">
    <source>
        <dbReference type="ARBA" id="ARBA00023172"/>
    </source>
</evidence>
<feature type="region of interest" description="Disordered" evidence="2">
    <location>
        <begin position="430"/>
        <end position="456"/>
    </location>
</feature>
<dbReference type="OrthoDB" id="6819422at2"/>
<dbReference type="CDD" id="cd00397">
    <property type="entry name" value="DNA_BRE_C"/>
    <property type="match status" value="1"/>
</dbReference>
<dbReference type="RefSeq" id="WP_109517743.1">
    <property type="nucleotide sequence ID" value="NZ_PDOA01000009.1"/>
</dbReference>
<dbReference type="EMBL" id="PDOA01000009">
    <property type="protein sequence ID" value="PWC28177.1"/>
    <property type="molecule type" value="Genomic_DNA"/>
</dbReference>
<keyword evidence="5" id="KW-1185">Reference proteome</keyword>
<evidence type="ECO:0000259" key="3">
    <source>
        <dbReference type="PROSITE" id="PS51898"/>
    </source>
</evidence>
<dbReference type="GO" id="GO:0006310">
    <property type="term" value="P:DNA recombination"/>
    <property type="evidence" value="ECO:0007669"/>
    <property type="project" value="UniProtKB-KW"/>
</dbReference>
<organism evidence="4 5">
    <name type="scientific">Teichococcus aestuarii</name>
    <dbReference type="NCBI Taxonomy" id="568898"/>
    <lineage>
        <taxon>Bacteria</taxon>
        <taxon>Pseudomonadati</taxon>
        <taxon>Pseudomonadota</taxon>
        <taxon>Alphaproteobacteria</taxon>
        <taxon>Acetobacterales</taxon>
        <taxon>Roseomonadaceae</taxon>
        <taxon>Roseomonas</taxon>
    </lineage>
</organism>
<dbReference type="GO" id="GO:0003677">
    <property type="term" value="F:DNA binding"/>
    <property type="evidence" value="ECO:0007669"/>
    <property type="project" value="InterPro"/>
</dbReference>
<dbReference type="InterPro" id="IPR011010">
    <property type="entry name" value="DNA_brk_join_enz"/>
</dbReference>
<dbReference type="Gene3D" id="1.10.443.10">
    <property type="entry name" value="Intergrase catalytic core"/>
    <property type="match status" value="1"/>
</dbReference>
<dbReference type="InterPro" id="IPR002104">
    <property type="entry name" value="Integrase_catalytic"/>
</dbReference>
<feature type="domain" description="Tyr recombinase" evidence="3">
    <location>
        <begin position="205"/>
        <end position="427"/>
    </location>
</feature>
<sequence>MTRTKLESAADNDNNPYTIEWIRFESGERLPLLVRRAAGLPIEAPAYWITASERPLNKAAKTLEKQLRQLMLLYLWADARGSTPEGLIRAPGFLSLEQLNDLDRFCRQRLPHAVAEALKARGAGGNVVRSRGRGPKKQGPLGIQSAVGHRLAVIHAFIDYVSFARASRMQPGSEARRVYEEARKAILGSLRERARASIRPRSPAEAREGLPKETRELLLAAIKPGHAGNPWKLQVQKRNELIVRLLYELGMRRGEVLCLKVRDVKLTPDGGLLSIVRRPQDPEDPRREKPEVKTLGRELAIGHALRELFIGYLAERRKLPGARRHPFLFVSATDGAPLSLWSMTKIFKTLRKEVKNLPDDLTAHVLRHDWNDRFSEMSDRAAPNRTSQDAVKEERARAYAQGWTNPETARVYTRRWTREAANKRSLEMQERREVLVERTDEGRVSPDQRANAEGEG</sequence>
<keyword evidence="1" id="KW-0233">DNA recombination</keyword>
<evidence type="ECO:0000313" key="4">
    <source>
        <dbReference type="EMBL" id="PWC28177.1"/>
    </source>
</evidence>
<proteinExistence type="predicted"/>
<dbReference type="SUPFAM" id="SSF56349">
    <property type="entry name" value="DNA breaking-rejoining enzymes"/>
    <property type="match status" value="1"/>
</dbReference>
<dbReference type="PROSITE" id="PS51898">
    <property type="entry name" value="TYR_RECOMBINASE"/>
    <property type="match status" value="1"/>
</dbReference>
<accession>A0A2U1V2N8</accession>
<reference evidence="5" key="1">
    <citation type="submission" date="2017-10" db="EMBL/GenBank/DDBJ databases">
        <authorList>
            <person name="Toshchakov S.V."/>
            <person name="Goeva M.A."/>
        </authorList>
    </citation>
    <scope>NUCLEOTIDE SEQUENCE [LARGE SCALE GENOMIC DNA]</scope>
    <source>
        <strain evidence="5">JR1/69-1-13</strain>
    </source>
</reference>
<evidence type="ECO:0000313" key="5">
    <source>
        <dbReference type="Proteomes" id="UP000245048"/>
    </source>
</evidence>